<organism evidence="2 3">
    <name type="scientific">Aquirufa echingensis</name>
    <dbReference type="NCBI Taxonomy" id="3096516"/>
    <lineage>
        <taxon>Bacteria</taxon>
        <taxon>Pseudomonadati</taxon>
        <taxon>Bacteroidota</taxon>
        <taxon>Cytophagia</taxon>
        <taxon>Cytophagales</taxon>
        <taxon>Flectobacillaceae</taxon>
        <taxon>Aquirufa</taxon>
    </lineage>
</organism>
<dbReference type="InterPro" id="IPR046612">
    <property type="entry name" value="DUF6671"/>
</dbReference>
<accession>A0ABW6CUZ4</accession>
<dbReference type="EMBL" id="JBBKYA010000001">
    <property type="protein sequence ID" value="MFD3274762.1"/>
    <property type="molecule type" value="Genomic_DNA"/>
</dbReference>
<comment type="caution">
    <text evidence="2">The sequence shown here is derived from an EMBL/GenBank/DDBJ whole genome shotgun (WGS) entry which is preliminary data.</text>
</comment>
<name>A0ABW6CUZ4_9BACT</name>
<sequence length="283" mass="31650">MDSSLFFQGRNIAIATKHGKEAVIAPRLSEALGLQCVNSDQLDTDSLGTFSGEVERRYNPLETARMKCSLAMEIAGTELAIASEGSFGAHPSIPFIPAHEELLLLIDKKNAWEFVVKKLETKTNYSQILLQSYDALEGFLAQAQFPSHAIIIKKSADDPTDCVKGVHDEKTLRETIERFMQRYGQCSLETDMRAMHNPTRMKVIDALTVELIQQIQSACPVCNTPGFRLTDIQRGLLCSNCGLPTRSVKSEVFRCQNCQHTEYRDPSHGLKNEDPMFCDFCNP</sequence>
<protein>
    <submittedName>
        <fullName evidence="2">DUF6671 family protein</fullName>
    </submittedName>
</protein>
<dbReference type="Proteomes" id="UP001598114">
    <property type="component" value="Unassembled WGS sequence"/>
</dbReference>
<evidence type="ECO:0000259" key="1">
    <source>
        <dbReference type="Pfam" id="PF20376"/>
    </source>
</evidence>
<gene>
    <name evidence="2" type="ORF">SKC38_00800</name>
</gene>
<evidence type="ECO:0000313" key="3">
    <source>
        <dbReference type="Proteomes" id="UP001598114"/>
    </source>
</evidence>
<keyword evidence="3" id="KW-1185">Reference proteome</keyword>
<feature type="domain" description="DUF6671" evidence="1">
    <location>
        <begin position="67"/>
        <end position="283"/>
    </location>
</feature>
<evidence type="ECO:0000313" key="2">
    <source>
        <dbReference type="EMBL" id="MFD3274762.1"/>
    </source>
</evidence>
<reference evidence="2 3" key="1">
    <citation type="submission" date="2024-03" db="EMBL/GenBank/DDBJ databases">
        <title>Aquirufa genome sequencing.</title>
        <authorList>
            <person name="Pitt A."/>
            <person name="Hahn M.W."/>
        </authorList>
    </citation>
    <scope>NUCLEOTIDE SEQUENCE [LARGE SCALE GENOMIC DNA]</scope>
    <source>
        <strain evidence="2 3">PLAD-142S6K</strain>
    </source>
</reference>
<proteinExistence type="predicted"/>
<dbReference type="RefSeq" id="WP_377974257.1">
    <property type="nucleotide sequence ID" value="NZ_JBBKYA010000001.1"/>
</dbReference>
<dbReference type="Pfam" id="PF20376">
    <property type="entry name" value="DUF6671"/>
    <property type="match status" value="1"/>
</dbReference>